<keyword evidence="1" id="KW-1185">Reference proteome</keyword>
<evidence type="ECO:0000313" key="1">
    <source>
        <dbReference type="Proteomes" id="UP000504635"/>
    </source>
</evidence>
<organism evidence="1 2">
    <name type="scientific">Sitophilus oryzae</name>
    <name type="common">Rice weevil</name>
    <name type="synonym">Curculio oryzae</name>
    <dbReference type="NCBI Taxonomy" id="7048"/>
    <lineage>
        <taxon>Eukaryota</taxon>
        <taxon>Metazoa</taxon>
        <taxon>Ecdysozoa</taxon>
        <taxon>Arthropoda</taxon>
        <taxon>Hexapoda</taxon>
        <taxon>Insecta</taxon>
        <taxon>Pterygota</taxon>
        <taxon>Neoptera</taxon>
        <taxon>Endopterygota</taxon>
        <taxon>Coleoptera</taxon>
        <taxon>Polyphaga</taxon>
        <taxon>Cucujiformia</taxon>
        <taxon>Curculionidae</taxon>
        <taxon>Dryophthorinae</taxon>
        <taxon>Sitophilus</taxon>
    </lineage>
</organism>
<proteinExistence type="predicted"/>
<dbReference type="RefSeq" id="XP_030765060.1">
    <property type="nucleotide sequence ID" value="XM_030909200.1"/>
</dbReference>
<dbReference type="InParanoid" id="A0A6J2YQI9"/>
<dbReference type="KEGG" id="soy:115889255"/>
<dbReference type="GeneID" id="115889255"/>
<dbReference type="Proteomes" id="UP000504635">
    <property type="component" value="Unplaced"/>
</dbReference>
<dbReference type="AlphaFoldDB" id="A0A6J2YQI9"/>
<gene>
    <name evidence="2" type="primary">LOC115889255</name>
</gene>
<dbReference type="OrthoDB" id="8063258at2759"/>
<protein>
    <submittedName>
        <fullName evidence="2">Uncharacterized protein LOC115889255</fullName>
    </submittedName>
</protein>
<sequence length="157" mass="18404">MVLRDSGSQATLFGKARLELEEPYSHPIKDLHKLVHGAGIGEWLSAKNCKNILTTLSNTIRNKDLWSLTNQKQVYNEIKLRKWRWIGYTLRRSGNNITGKAIEWNPEGSRRTSRPKHKWQRTIKKDIEAVSRSWRDVKSIANNRTRWRAFVETLCFT</sequence>
<evidence type="ECO:0000313" key="2">
    <source>
        <dbReference type="RefSeq" id="XP_030765060.1"/>
    </source>
</evidence>
<accession>A0A6J2YQI9</accession>
<name>A0A6J2YQI9_SITOR</name>
<reference evidence="2" key="1">
    <citation type="submission" date="2025-08" db="UniProtKB">
        <authorList>
            <consortium name="RefSeq"/>
        </authorList>
    </citation>
    <scope>IDENTIFICATION</scope>
    <source>
        <tissue evidence="2">Gonads</tissue>
    </source>
</reference>